<evidence type="ECO:0008006" key="4">
    <source>
        <dbReference type="Google" id="ProtNLM"/>
    </source>
</evidence>
<dbReference type="OrthoDB" id="8190514at2759"/>
<dbReference type="InterPro" id="IPR010562">
    <property type="entry name" value="Haemolymph_juvenile_hormone-bd"/>
</dbReference>
<dbReference type="EMBL" id="CADEBC010000232">
    <property type="protein sequence ID" value="CAB3226650.1"/>
    <property type="molecule type" value="Genomic_DNA"/>
</dbReference>
<dbReference type="SMART" id="SM00700">
    <property type="entry name" value="JHBP"/>
    <property type="match status" value="1"/>
</dbReference>
<dbReference type="Gene3D" id="3.15.10.30">
    <property type="entry name" value="Haemolymph juvenile hormone binding protein"/>
    <property type="match status" value="1"/>
</dbReference>
<dbReference type="AlphaFoldDB" id="A0A8S0Z2E6"/>
<dbReference type="PANTHER" id="PTHR11008:SF41">
    <property type="entry name" value="RE70318P"/>
    <property type="match status" value="1"/>
</dbReference>
<dbReference type="GO" id="GO:0005615">
    <property type="term" value="C:extracellular space"/>
    <property type="evidence" value="ECO:0007669"/>
    <property type="project" value="TreeGrafter"/>
</dbReference>
<evidence type="ECO:0000256" key="1">
    <source>
        <dbReference type="SAM" id="SignalP"/>
    </source>
</evidence>
<dbReference type="InterPro" id="IPR038606">
    <property type="entry name" value="To_sf"/>
</dbReference>
<protein>
    <recommendedName>
        <fullName evidence="4">Protein takeout-like</fullName>
    </recommendedName>
</protein>
<proteinExistence type="predicted"/>
<accession>A0A8S0Z2E6</accession>
<keyword evidence="1" id="KW-0732">Signal</keyword>
<evidence type="ECO:0000313" key="2">
    <source>
        <dbReference type="EMBL" id="CAB3226650.1"/>
    </source>
</evidence>
<dbReference type="Proteomes" id="UP000494106">
    <property type="component" value="Unassembled WGS sequence"/>
</dbReference>
<dbReference type="Pfam" id="PF06585">
    <property type="entry name" value="JHBP"/>
    <property type="match status" value="1"/>
</dbReference>
<dbReference type="PANTHER" id="PTHR11008">
    <property type="entry name" value="PROTEIN TAKEOUT-LIKE PROTEIN"/>
    <property type="match status" value="1"/>
</dbReference>
<feature type="signal peptide" evidence="1">
    <location>
        <begin position="1"/>
        <end position="17"/>
    </location>
</feature>
<evidence type="ECO:0000313" key="3">
    <source>
        <dbReference type="Proteomes" id="UP000494106"/>
    </source>
</evidence>
<keyword evidence="3" id="KW-1185">Reference proteome</keyword>
<sequence>MYRHIILLFCVFVRVQPYTSLQKGGPCGKYDNNCVTKTSKNIFKKAVDGDPSANFKSLEPLKVKHIEGKFGIINYDLYNNSLVGLKKCDIVDTQLMLEQKSMQIKLICPYLYFRGIYEVSGYLIIVPIEGKGDYRLETKDYNIYIDTETKIIQAEDGTKYLNFKSFKVTGDLRGGMVIDLKNLFNGQHKELAEAALKFTNEQGNIVANQFQGPILNANIKKIMKNMNKYLKTTPLDNLFSY</sequence>
<reference evidence="2 3" key="1">
    <citation type="submission" date="2020-04" db="EMBL/GenBank/DDBJ databases">
        <authorList>
            <person name="Wallbank WR R."/>
            <person name="Pardo Diaz C."/>
            <person name="Kozak K."/>
            <person name="Martin S."/>
            <person name="Jiggins C."/>
            <person name="Moest M."/>
            <person name="Warren A I."/>
            <person name="Byers J.R.P. K."/>
            <person name="Montejo-Kovacevich G."/>
            <person name="Yen C E."/>
        </authorList>
    </citation>
    <scope>NUCLEOTIDE SEQUENCE [LARGE SCALE GENOMIC DNA]</scope>
</reference>
<comment type="caution">
    <text evidence="2">The sequence shown here is derived from an EMBL/GenBank/DDBJ whole genome shotgun (WGS) entry which is preliminary data.</text>
</comment>
<gene>
    <name evidence="2" type="ORF">APLA_LOCUS2980</name>
</gene>
<organism evidence="2 3">
    <name type="scientific">Arctia plantaginis</name>
    <name type="common">Wood tiger moth</name>
    <name type="synonym">Phalaena plantaginis</name>
    <dbReference type="NCBI Taxonomy" id="874455"/>
    <lineage>
        <taxon>Eukaryota</taxon>
        <taxon>Metazoa</taxon>
        <taxon>Ecdysozoa</taxon>
        <taxon>Arthropoda</taxon>
        <taxon>Hexapoda</taxon>
        <taxon>Insecta</taxon>
        <taxon>Pterygota</taxon>
        <taxon>Neoptera</taxon>
        <taxon>Endopterygota</taxon>
        <taxon>Lepidoptera</taxon>
        <taxon>Glossata</taxon>
        <taxon>Ditrysia</taxon>
        <taxon>Noctuoidea</taxon>
        <taxon>Erebidae</taxon>
        <taxon>Arctiinae</taxon>
        <taxon>Arctia</taxon>
    </lineage>
</organism>
<feature type="chain" id="PRO_5035875455" description="Protein takeout-like" evidence="1">
    <location>
        <begin position="18"/>
        <end position="241"/>
    </location>
</feature>
<name>A0A8S0Z2E6_ARCPL</name>